<proteinExistence type="predicted"/>
<sequence length="133" mass="15633">MFCKWCEAAKYTNIFVAVVQLNIVTSFTKQFEIDKLHIIRNMINMYWLIQYNIATYSITDLCSLIDQQLQNAQEFHISSNINVLKNLLALQAIKLTRSDYGSYTNNHTRRDFIKVIEKVIEEEICHEIHKSSV</sequence>
<keyword evidence="2" id="KW-1185">Reference proteome</keyword>
<reference evidence="1" key="1">
    <citation type="submission" date="2021-06" db="EMBL/GenBank/DDBJ databases">
        <authorList>
            <person name="Kallberg Y."/>
            <person name="Tangrot J."/>
            <person name="Rosling A."/>
        </authorList>
    </citation>
    <scope>NUCLEOTIDE SEQUENCE</scope>
    <source>
        <strain evidence="1">FL966</strain>
    </source>
</reference>
<dbReference type="EMBL" id="CAJVQA010002661">
    <property type="protein sequence ID" value="CAG8554105.1"/>
    <property type="molecule type" value="Genomic_DNA"/>
</dbReference>
<dbReference type="AlphaFoldDB" id="A0A9N9FSX9"/>
<accession>A0A9N9FSX9</accession>
<dbReference type="Proteomes" id="UP000789759">
    <property type="component" value="Unassembled WGS sequence"/>
</dbReference>
<gene>
    <name evidence="1" type="ORF">CPELLU_LOCUS4892</name>
</gene>
<organism evidence="1 2">
    <name type="scientific">Cetraspora pellucida</name>
    <dbReference type="NCBI Taxonomy" id="1433469"/>
    <lineage>
        <taxon>Eukaryota</taxon>
        <taxon>Fungi</taxon>
        <taxon>Fungi incertae sedis</taxon>
        <taxon>Mucoromycota</taxon>
        <taxon>Glomeromycotina</taxon>
        <taxon>Glomeromycetes</taxon>
        <taxon>Diversisporales</taxon>
        <taxon>Gigasporaceae</taxon>
        <taxon>Cetraspora</taxon>
    </lineage>
</organism>
<protein>
    <submittedName>
        <fullName evidence="1">10259_t:CDS:1</fullName>
    </submittedName>
</protein>
<dbReference type="OrthoDB" id="2400197at2759"/>
<evidence type="ECO:0000313" key="2">
    <source>
        <dbReference type="Proteomes" id="UP000789759"/>
    </source>
</evidence>
<name>A0A9N9FSX9_9GLOM</name>
<evidence type="ECO:0000313" key="1">
    <source>
        <dbReference type="EMBL" id="CAG8554105.1"/>
    </source>
</evidence>
<comment type="caution">
    <text evidence="1">The sequence shown here is derived from an EMBL/GenBank/DDBJ whole genome shotgun (WGS) entry which is preliminary data.</text>
</comment>